<sequence length="218" mass="23667">MAAYPECIASPPSVQAPYTAFMSTAQFTNGAVSLRFPSANCRGNKASLCCYRAATRPAGGVVRRSCDAGLTNPASAEAAESPRRVRSYAERQGRFGDEVPSSVTLPCECRVSNPSPKQRATSSVAGTEPAPLKVSALETRNVKEAQRGRLNPRHNRHTQRRAECQPEPELAFWAWRGQYSAAARSVTRSRRFGSGHSSDGSDSTLPLGRERRNARRGE</sequence>
<keyword evidence="2" id="KW-1185">Reference proteome</keyword>
<accession>A0ACB7RVR5</accession>
<name>A0ACB7RVR5_HYAAI</name>
<reference evidence="1" key="1">
    <citation type="submission" date="2020-05" db="EMBL/GenBank/DDBJ databases">
        <title>Large-scale comparative analyses of tick genomes elucidate their genetic diversity and vector capacities.</title>
        <authorList>
            <person name="Jia N."/>
            <person name="Wang J."/>
            <person name="Shi W."/>
            <person name="Du L."/>
            <person name="Sun Y."/>
            <person name="Zhan W."/>
            <person name="Jiang J."/>
            <person name="Wang Q."/>
            <person name="Zhang B."/>
            <person name="Ji P."/>
            <person name="Sakyi L.B."/>
            <person name="Cui X."/>
            <person name="Yuan T."/>
            <person name="Jiang B."/>
            <person name="Yang W."/>
            <person name="Lam T.T.-Y."/>
            <person name="Chang Q."/>
            <person name="Ding S."/>
            <person name="Wang X."/>
            <person name="Zhu J."/>
            <person name="Ruan X."/>
            <person name="Zhao L."/>
            <person name="Wei J."/>
            <person name="Que T."/>
            <person name="Du C."/>
            <person name="Cheng J."/>
            <person name="Dai P."/>
            <person name="Han X."/>
            <person name="Huang E."/>
            <person name="Gao Y."/>
            <person name="Liu J."/>
            <person name="Shao H."/>
            <person name="Ye R."/>
            <person name="Li L."/>
            <person name="Wei W."/>
            <person name="Wang X."/>
            <person name="Wang C."/>
            <person name="Yang T."/>
            <person name="Huo Q."/>
            <person name="Li W."/>
            <person name="Guo W."/>
            <person name="Chen H."/>
            <person name="Zhou L."/>
            <person name="Ni X."/>
            <person name="Tian J."/>
            <person name="Zhou Y."/>
            <person name="Sheng Y."/>
            <person name="Liu T."/>
            <person name="Pan Y."/>
            <person name="Xia L."/>
            <person name="Li J."/>
            <person name="Zhao F."/>
            <person name="Cao W."/>
        </authorList>
    </citation>
    <scope>NUCLEOTIDE SEQUENCE</scope>
    <source>
        <strain evidence="1">Hyas-2018</strain>
    </source>
</reference>
<proteinExistence type="predicted"/>
<organism evidence="1 2">
    <name type="scientific">Hyalomma asiaticum</name>
    <name type="common">Tick</name>
    <dbReference type="NCBI Taxonomy" id="266040"/>
    <lineage>
        <taxon>Eukaryota</taxon>
        <taxon>Metazoa</taxon>
        <taxon>Ecdysozoa</taxon>
        <taxon>Arthropoda</taxon>
        <taxon>Chelicerata</taxon>
        <taxon>Arachnida</taxon>
        <taxon>Acari</taxon>
        <taxon>Parasitiformes</taxon>
        <taxon>Ixodida</taxon>
        <taxon>Ixodoidea</taxon>
        <taxon>Ixodidae</taxon>
        <taxon>Hyalomminae</taxon>
        <taxon>Hyalomma</taxon>
    </lineage>
</organism>
<evidence type="ECO:0000313" key="1">
    <source>
        <dbReference type="EMBL" id="KAH6924982.1"/>
    </source>
</evidence>
<dbReference type="Proteomes" id="UP000821845">
    <property type="component" value="Chromosome 8"/>
</dbReference>
<gene>
    <name evidence="1" type="ORF">HPB50_027053</name>
</gene>
<dbReference type="EMBL" id="CM023488">
    <property type="protein sequence ID" value="KAH6924982.1"/>
    <property type="molecule type" value="Genomic_DNA"/>
</dbReference>
<evidence type="ECO:0000313" key="2">
    <source>
        <dbReference type="Proteomes" id="UP000821845"/>
    </source>
</evidence>
<comment type="caution">
    <text evidence="1">The sequence shown here is derived from an EMBL/GenBank/DDBJ whole genome shotgun (WGS) entry which is preliminary data.</text>
</comment>
<protein>
    <submittedName>
        <fullName evidence="1">Uncharacterized protein</fullName>
    </submittedName>
</protein>